<dbReference type="Bgee" id="ENSAMXG00000042053">
    <property type="expression patterns" value="Expressed in heart and 13 other cell types or tissues"/>
</dbReference>
<evidence type="ECO:0000256" key="7">
    <source>
        <dbReference type="SAM" id="MobiDB-lite"/>
    </source>
</evidence>
<feature type="compositionally biased region" description="Polar residues" evidence="7">
    <location>
        <begin position="23"/>
        <end position="33"/>
    </location>
</feature>
<evidence type="ECO:0000256" key="4">
    <source>
        <dbReference type="ARBA" id="ARBA00022490"/>
    </source>
</evidence>
<organism evidence="8 9">
    <name type="scientific">Astyanax mexicanus</name>
    <name type="common">Blind cave fish</name>
    <name type="synonym">Astyanax fasciatus mexicanus</name>
    <dbReference type="NCBI Taxonomy" id="7994"/>
    <lineage>
        <taxon>Eukaryota</taxon>
        <taxon>Metazoa</taxon>
        <taxon>Chordata</taxon>
        <taxon>Craniata</taxon>
        <taxon>Vertebrata</taxon>
        <taxon>Euteleostomi</taxon>
        <taxon>Actinopterygii</taxon>
        <taxon>Neopterygii</taxon>
        <taxon>Teleostei</taxon>
        <taxon>Ostariophysi</taxon>
        <taxon>Characiformes</taxon>
        <taxon>Characoidei</taxon>
        <taxon>Acestrorhamphidae</taxon>
        <taxon>Acestrorhamphinae</taxon>
        <taxon>Astyanax</taxon>
    </lineage>
</organism>
<reference evidence="9" key="2">
    <citation type="journal article" date="2014" name="Nat. Commun.">
        <title>The cavefish genome reveals candidate genes for eye loss.</title>
        <authorList>
            <person name="McGaugh S.E."/>
            <person name="Gross J.B."/>
            <person name="Aken B."/>
            <person name="Blin M."/>
            <person name="Borowsky R."/>
            <person name="Chalopin D."/>
            <person name="Hinaux H."/>
            <person name="Jeffery W.R."/>
            <person name="Keene A."/>
            <person name="Ma L."/>
            <person name="Minx P."/>
            <person name="Murphy D."/>
            <person name="O'Quin K.E."/>
            <person name="Retaux S."/>
            <person name="Rohner N."/>
            <person name="Searle S.M."/>
            <person name="Stahl B.A."/>
            <person name="Tabin C."/>
            <person name="Volff J.N."/>
            <person name="Yoshizawa M."/>
            <person name="Warren W.C."/>
        </authorList>
    </citation>
    <scope>NUCLEOTIDE SEQUENCE [LARGE SCALE GENOMIC DNA]</scope>
    <source>
        <strain evidence="9">female</strain>
    </source>
</reference>
<dbReference type="GO" id="GO:0005901">
    <property type="term" value="C:caveola"/>
    <property type="evidence" value="ECO:0007669"/>
    <property type="project" value="UniProtKB-SubCell"/>
</dbReference>
<evidence type="ECO:0000256" key="1">
    <source>
        <dbReference type="ARBA" id="ARBA00004345"/>
    </source>
</evidence>
<dbReference type="GeneTree" id="ENSGT00950000182910"/>
<evidence type="ECO:0000256" key="6">
    <source>
        <dbReference type="SAM" id="Coils"/>
    </source>
</evidence>
<proteinExistence type="inferred from homology"/>
<dbReference type="InParanoid" id="A0A3B1JKB0"/>
<dbReference type="GO" id="GO:0005080">
    <property type="term" value="F:protein kinase C binding"/>
    <property type="evidence" value="ECO:0007669"/>
    <property type="project" value="TreeGrafter"/>
</dbReference>
<name>A0A3B1JKB0_ASTMX</name>
<evidence type="ECO:0000256" key="2">
    <source>
        <dbReference type="ARBA" id="ARBA00004496"/>
    </source>
</evidence>
<keyword evidence="9" id="KW-1185">Reference proteome</keyword>
<feature type="coiled-coil region" evidence="6">
    <location>
        <begin position="125"/>
        <end position="152"/>
    </location>
</feature>
<evidence type="ECO:0000256" key="3">
    <source>
        <dbReference type="ARBA" id="ARBA00008836"/>
    </source>
</evidence>
<dbReference type="PANTHER" id="PTHR15240">
    <property type="entry name" value="CAVIN"/>
    <property type="match status" value="1"/>
</dbReference>
<reference evidence="9" key="1">
    <citation type="submission" date="2013-03" db="EMBL/GenBank/DDBJ databases">
        <authorList>
            <person name="Jeffery W."/>
            <person name="Warren W."/>
            <person name="Wilson R.K."/>
        </authorList>
    </citation>
    <scope>NUCLEOTIDE SEQUENCE</scope>
    <source>
        <strain evidence="9">female</strain>
    </source>
</reference>
<dbReference type="InterPro" id="IPR026752">
    <property type="entry name" value="Cavin_fam"/>
</dbReference>
<feature type="region of interest" description="Disordered" evidence="7">
    <location>
        <begin position="1"/>
        <end position="50"/>
    </location>
</feature>
<keyword evidence="4" id="KW-0963">Cytoplasm</keyword>
<sequence>MSEDSAHADHPQEGQEFLLPGFNPTSAPSSPSHTLPRLGTKTLTSPTSSGGQVSAITVVALLDKLVAMIEAVQENQRRMEKRQAELEGTVRGVQGDVARLAKSHSTTATGVSKLLERSRKTGGYIKDVRERLERQGNQVKRLEANHAHLLKRNHFKVLIFQVSCQEGCLCGYSQITCKFDKNTFSVMSPVADTVSCLIAPVILEKMKPKLYVKHRFLVHERQFRSVNYSDKCQIYLNK</sequence>
<dbReference type="STRING" id="7994.ENSAMXP00000041739"/>
<feature type="compositionally biased region" description="Polar residues" evidence="7">
    <location>
        <begin position="41"/>
        <end position="50"/>
    </location>
</feature>
<dbReference type="Pfam" id="PF15237">
    <property type="entry name" value="PTRF_SDPR"/>
    <property type="match status" value="1"/>
</dbReference>
<evidence type="ECO:0000313" key="9">
    <source>
        <dbReference type="Proteomes" id="UP000018467"/>
    </source>
</evidence>
<feature type="compositionally biased region" description="Basic and acidic residues" evidence="7">
    <location>
        <begin position="1"/>
        <end position="13"/>
    </location>
</feature>
<comment type="similarity">
    <text evidence="3">Belongs to the CAVIN family.</text>
</comment>
<feature type="coiled-coil region" evidence="6">
    <location>
        <begin position="62"/>
        <end position="89"/>
    </location>
</feature>
<dbReference type="GO" id="GO:0005737">
    <property type="term" value="C:cytoplasm"/>
    <property type="evidence" value="ECO:0007669"/>
    <property type="project" value="UniProtKB-SubCell"/>
</dbReference>
<comment type="subcellular location">
    <subcellularLocation>
        <location evidence="2">Cytoplasm</location>
    </subcellularLocation>
    <subcellularLocation>
        <location evidence="1">Membrane</location>
        <location evidence="1">Caveola</location>
    </subcellularLocation>
</comment>
<keyword evidence="6" id="KW-0175">Coiled coil</keyword>
<reference evidence="8" key="3">
    <citation type="submission" date="2025-08" db="UniProtKB">
        <authorList>
            <consortium name="Ensembl"/>
        </authorList>
    </citation>
    <scope>IDENTIFICATION</scope>
</reference>
<dbReference type="Ensembl" id="ENSAMXT00000031279.1">
    <property type="protein sequence ID" value="ENSAMXP00000041739.1"/>
    <property type="gene ID" value="ENSAMXG00000042053.1"/>
</dbReference>
<accession>A0A3B1JKB0</accession>
<dbReference type="AlphaFoldDB" id="A0A3B1JKB0"/>
<reference evidence="8" key="4">
    <citation type="submission" date="2025-09" db="UniProtKB">
        <authorList>
            <consortium name="Ensembl"/>
        </authorList>
    </citation>
    <scope>IDENTIFICATION</scope>
</reference>
<evidence type="ECO:0000313" key="8">
    <source>
        <dbReference type="Ensembl" id="ENSAMXP00000041739.1"/>
    </source>
</evidence>
<keyword evidence="5" id="KW-0472">Membrane</keyword>
<dbReference type="Proteomes" id="UP000018467">
    <property type="component" value="Unassembled WGS sequence"/>
</dbReference>
<dbReference type="PANTHER" id="PTHR15240:SF5">
    <property type="entry name" value="CAVEOLAE-ASSOCIATED PROTEIN 2A"/>
    <property type="match status" value="1"/>
</dbReference>
<protein>
    <submittedName>
        <fullName evidence="8">Caveolae associated protein 2a</fullName>
    </submittedName>
</protein>
<evidence type="ECO:0000256" key="5">
    <source>
        <dbReference type="ARBA" id="ARBA00023136"/>
    </source>
</evidence>